<proteinExistence type="inferred from homology"/>
<dbReference type="Proteomes" id="UP000232693">
    <property type="component" value="Chromosome"/>
</dbReference>
<evidence type="ECO:0000256" key="9">
    <source>
        <dbReference type="SAM" id="MobiDB-lite"/>
    </source>
</evidence>
<dbReference type="GO" id="GO:0052913">
    <property type="term" value="F:16S rRNA (guanine(966)-N(2))-methyltransferase activity"/>
    <property type="evidence" value="ECO:0007669"/>
    <property type="project" value="UniProtKB-EC"/>
</dbReference>
<gene>
    <name evidence="10" type="primary">rsmD</name>
    <name evidence="10" type="ORF">CW740_12045</name>
</gene>
<name>A0A2K9AU50_9GAMM</name>
<dbReference type="SUPFAM" id="SSF53335">
    <property type="entry name" value="S-adenosyl-L-methionine-dependent methyltransferases"/>
    <property type="match status" value="1"/>
</dbReference>
<keyword evidence="11" id="KW-1185">Reference proteome</keyword>
<evidence type="ECO:0000256" key="2">
    <source>
        <dbReference type="ARBA" id="ARBA00005269"/>
    </source>
</evidence>
<dbReference type="OrthoDB" id="9803017at2"/>
<protein>
    <recommendedName>
        <fullName evidence="4 8">Ribosomal RNA small subunit methyltransferase D</fullName>
        <ecNumber evidence="3 8">2.1.1.171</ecNumber>
    </recommendedName>
</protein>
<evidence type="ECO:0000256" key="8">
    <source>
        <dbReference type="PIRNR" id="PIRNR004553"/>
    </source>
</evidence>
<feature type="compositionally biased region" description="Basic and acidic residues" evidence="9">
    <location>
        <begin position="1"/>
        <end position="12"/>
    </location>
</feature>
<accession>A0A2K9AU50</accession>
<evidence type="ECO:0000256" key="5">
    <source>
        <dbReference type="ARBA" id="ARBA00022603"/>
    </source>
</evidence>
<dbReference type="PROSITE" id="PS00092">
    <property type="entry name" value="N6_MTASE"/>
    <property type="match status" value="1"/>
</dbReference>
<comment type="function">
    <text evidence="1 8">Specifically methylates the guanine in position 966 of 16S rRNA in the assembled 30S particle.</text>
</comment>
<dbReference type="NCBIfam" id="TIGR00095">
    <property type="entry name" value="16S rRNA (guanine(966)-N(2))-methyltransferase RsmD"/>
    <property type="match status" value="1"/>
</dbReference>
<dbReference type="GO" id="GO:0003676">
    <property type="term" value="F:nucleic acid binding"/>
    <property type="evidence" value="ECO:0007669"/>
    <property type="project" value="InterPro"/>
</dbReference>
<evidence type="ECO:0000313" key="10">
    <source>
        <dbReference type="EMBL" id="AUD79943.1"/>
    </source>
</evidence>
<dbReference type="AlphaFoldDB" id="A0A2K9AU50"/>
<evidence type="ECO:0000256" key="7">
    <source>
        <dbReference type="ARBA" id="ARBA00048326"/>
    </source>
</evidence>
<evidence type="ECO:0000256" key="4">
    <source>
        <dbReference type="ARBA" id="ARBA00013682"/>
    </source>
</evidence>
<dbReference type="PIRSF" id="PIRSF004553">
    <property type="entry name" value="CHP00095"/>
    <property type="match status" value="1"/>
</dbReference>
<sequence>MANRNKIVEQSKKKSSSPHAKKVGQFRVIGGKWKGRKLRFIEVEGLRPSLDRIRETLFNWLQNDIHGANCLDLFAGSGAIGIEALSRGATNVQFVELNLKAFHQLEENLGLVNADNAYVMHGDAFDFIENNDQEFDIIFLDPPFHKGIAQRVIEQLATAHWLKPETMIYIEVEQGLELSVPESWIELKDKKAGQLQYKLFEVNAAG</sequence>
<dbReference type="PANTHER" id="PTHR43542:SF1">
    <property type="entry name" value="METHYLTRANSFERASE"/>
    <property type="match status" value="1"/>
</dbReference>
<keyword evidence="5 8" id="KW-0489">Methyltransferase</keyword>
<evidence type="ECO:0000256" key="3">
    <source>
        <dbReference type="ARBA" id="ARBA00012141"/>
    </source>
</evidence>
<keyword evidence="6 8" id="KW-0808">Transferase</keyword>
<dbReference type="Pfam" id="PF03602">
    <property type="entry name" value="Cons_hypoth95"/>
    <property type="match status" value="1"/>
</dbReference>
<keyword evidence="8" id="KW-0698">rRNA processing</keyword>
<evidence type="ECO:0000256" key="1">
    <source>
        <dbReference type="ARBA" id="ARBA00002649"/>
    </source>
</evidence>
<dbReference type="InterPro" id="IPR002052">
    <property type="entry name" value="DNA_methylase_N6_adenine_CS"/>
</dbReference>
<dbReference type="Gene3D" id="3.40.50.150">
    <property type="entry name" value="Vaccinia Virus protein VP39"/>
    <property type="match status" value="1"/>
</dbReference>
<dbReference type="EC" id="2.1.1.171" evidence="3 8"/>
<evidence type="ECO:0000256" key="6">
    <source>
        <dbReference type="ARBA" id="ARBA00022679"/>
    </source>
</evidence>
<dbReference type="CDD" id="cd02440">
    <property type="entry name" value="AdoMet_MTases"/>
    <property type="match status" value="1"/>
</dbReference>
<dbReference type="InterPro" id="IPR029063">
    <property type="entry name" value="SAM-dependent_MTases_sf"/>
</dbReference>
<dbReference type="RefSeq" id="WP_106647773.1">
    <property type="nucleotide sequence ID" value="NZ_BMGO01000001.1"/>
</dbReference>
<dbReference type="InterPro" id="IPR004398">
    <property type="entry name" value="RNA_MeTrfase_RsmD"/>
</dbReference>
<feature type="region of interest" description="Disordered" evidence="9">
    <location>
        <begin position="1"/>
        <end position="21"/>
    </location>
</feature>
<comment type="catalytic activity">
    <reaction evidence="7 8">
        <text>guanosine(966) in 16S rRNA + S-adenosyl-L-methionine = N(2)-methylguanosine(966) in 16S rRNA + S-adenosyl-L-homocysteine + H(+)</text>
        <dbReference type="Rhea" id="RHEA:23548"/>
        <dbReference type="Rhea" id="RHEA-COMP:10211"/>
        <dbReference type="Rhea" id="RHEA-COMP:10212"/>
        <dbReference type="ChEBI" id="CHEBI:15378"/>
        <dbReference type="ChEBI" id="CHEBI:57856"/>
        <dbReference type="ChEBI" id="CHEBI:59789"/>
        <dbReference type="ChEBI" id="CHEBI:74269"/>
        <dbReference type="ChEBI" id="CHEBI:74481"/>
        <dbReference type="EC" id="2.1.1.171"/>
    </reaction>
</comment>
<keyword evidence="8" id="KW-0949">S-adenosyl-L-methionine</keyword>
<comment type="similarity">
    <text evidence="2 8">Belongs to the methyltransferase superfamily. RsmD family.</text>
</comment>
<dbReference type="PANTHER" id="PTHR43542">
    <property type="entry name" value="METHYLTRANSFERASE"/>
    <property type="match status" value="1"/>
</dbReference>
<evidence type="ECO:0000313" key="11">
    <source>
        <dbReference type="Proteomes" id="UP000232693"/>
    </source>
</evidence>
<dbReference type="EMBL" id="CP025120">
    <property type="protein sequence ID" value="AUD79943.1"/>
    <property type="molecule type" value="Genomic_DNA"/>
</dbReference>
<organism evidence="10 11">
    <name type="scientific">Kangiella profundi</name>
    <dbReference type="NCBI Taxonomy" id="1561924"/>
    <lineage>
        <taxon>Bacteria</taxon>
        <taxon>Pseudomonadati</taxon>
        <taxon>Pseudomonadota</taxon>
        <taxon>Gammaproteobacteria</taxon>
        <taxon>Kangiellales</taxon>
        <taxon>Kangiellaceae</taxon>
        <taxon>Kangiella</taxon>
    </lineage>
</organism>
<dbReference type="KEGG" id="kpd:CW740_12045"/>
<reference evidence="10 11" key="1">
    <citation type="submission" date="2017-12" db="EMBL/GenBank/DDBJ databases">
        <title>Kangiella profundi FT102 completed genome.</title>
        <authorList>
            <person name="Xu J."/>
            <person name="Wang J."/>
            <person name="Lu Y."/>
        </authorList>
    </citation>
    <scope>NUCLEOTIDE SEQUENCE [LARGE SCALE GENOMIC DNA]</scope>
    <source>
        <strain evidence="10 11">FT102</strain>
    </source>
</reference>